<evidence type="ECO:0000313" key="2">
    <source>
        <dbReference type="Proteomes" id="UP000244937"/>
    </source>
</evidence>
<dbReference type="RefSeq" id="WP_108902869.1">
    <property type="nucleotide sequence ID" value="NZ_CP029187.1"/>
</dbReference>
<evidence type="ECO:0000313" key="1">
    <source>
        <dbReference type="EMBL" id="AWI25074.1"/>
    </source>
</evidence>
<reference evidence="1 2" key="1">
    <citation type="submission" date="2018-05" db="EMBL/GenBank/DDBJ databases">
        <title>Genome sequencing of Flavobacterium sp. HYN0049.</title>
        <authorList>
            <person name="Yi H."/>
            <person name="Baek C."/>
        </authorList>
    </citation>
    <scope>NUCLEOTIDE SEQUENCE [LARGE SCALE GENOMIC DNA]</scope>
    <source>
        <strain evidence="1 2">HYN0049</strain>
    </source>
</reference>
<dbReference type="EMBL" id="CP029187">
    <property type="protein sequence ID" value="AWI25074.1"/>
    <property type="molecule type" value="Genomic_DNA"/>
</dbReference>
<gene>
    <name evidence="1" type="ORF">HYN49_03735</name>
</gene>
<dbReference type="KEGG" id="fpal:HYN49_03735"/>
<sequence>MKAGFYCILSLFILTVVGCKDKPDGPDGNQAPEVEADVFKVVINAVVKKNDDFCVLYTQNGSLEFNEGTWKGVTGMENEQAIEIALPANVYPTQLRLDLGKGQEQDDMVIKSVKFEYAGKTRELKGAELGLFFRPDPSKCTFDSSTGVIKALVKDGKKQTPSLYPNEAIMAAELPKLAM</sequence>
<proteinExistence type="predicted"/>
<keyword evidence="2" id="KW-1185">Reference proteome</keyword>
<organism evidence="1 2">
    <name type="scientific">Flavobacterium pallidum</name>
    <dbReference type="NCBI Taxonomy" id="2172098"/>
    <lineage>
        <taxon>Bacteria</taxon>
        <taxon>Pseudomonadati</taxon>
        <taxon>Bacteroidota</taxon>
        <taxon>Flavobacteriia</taxon>
        <taxon>Flavobacteriales</taxon>
        <taxon>Flavobacteriaceae</taxon>
        <taxon>Flavobacterium</taxon>
    </lineage>
</organism>
<accession>A0A2S1SF99</accession>
<name>A0A2S1SF99_9FLAO</name>
<dbReference type="PROSITE" id="PS51257">
    <property type="entry name" value="PROKAR_LIPOPROTEIN"/>
    <property type="match status" value="1"/>
</dbReference>
<dbReference type="AlphaFoldDB" id="A0A2S1SF99"/>
<dbReference type="OrthoDB" id="1350910at2"/>
<dbReference type="Proteomes" id="UP000244937">
    <property type="component" value="Chromosome"/>
</dbReference>
<protein>
    <submittedName>
        <fullName evidence="1">Uncharacterized protein</fullName>
    </submittedName>
</protein>